<feature type="signal peptide" evidence="1">
    <location>
        <begin position="1"/>
        <end position="20"/>
    </location>
</feature>
<dbReference type="AlphaFoldDB" id="A0AAP0LNT9"/>
<organism evidence="2 3">
    <name type="scientific">Citrus x changshan-huyou</name>
    <dbReference type="NCBI Taxonomy" id="2935761"/>
    <lineage>
        <taxon>Eukaryota</taxon>
        <taxon>Viridiplantae</taxon>
        <taxon>Streptophyta</taxon>
        <taxon>Embryophyta</taxon>
        <taxon>Tracheophyta</taxon>
        <taxon>Spermatophyta</taxon>
        <taxon>Magnoliopsida</taxon>
        <taxon>eudicotyledons</taxon>
        <taxon>Gunneridae</taxon>
        <taxon>Pentapetalae</taxon>
        <taxon>rosids</taxon>
        <taxon>malvids</taxon>
        <taxon>Sapindales</taxon>
        <taxon>Rutaceae</taxon>
        <taxon>Aurantioideae</taxon>
        <taxon>Citrus</taxon>
    </lineage>
</organism>
<sequence length="152" mass="18127">MRKMVTLFHLIISFMSTTNSSHTDINLDHPPKFDDYLDIIEQEELIVHTSFDLIEQKELVDYEKKSFFLDYVEVQREQYENALLENFFIEELFYAIGVIKWTLLHKLENLKISGRELKEEPVPQTDVRLHAHHVRTSHTNPQAMIFNSARRH</sequence>
<evidence type="ECO:0000256" key="1">
    <source>
        <dbReference type="SAM" id="SignalP"/>
    </source>
</evidence>
<feature type="chain" id="PRO_5042849374" evidence="1">
    <location>
        <begin position="21"/>
        <end position="152"/>
    </location>
</feature>
<dbReference type="Proteomes" id="UP001428341">
    <property type="component" value="Unassembled WGS sequence"/>
</dbReference>
<gene>
    <name evidence="2" type="ORF">WN944_028999</name>
</gene>
<protein>
    <submittedName>
        <fullName evidence="2">Uncharacterized protein</fullName>
    </submittedName>
</protein>
<proteinExistence type="predicted"/>
<keyword evidence="1" id="KW-0732">Signal</keyword>
<evidence type="ECO:0000313" key="2">
    <source>
        <dbReference type="EMBL" id="KAK9176980.1"/>
    </source>
</evidence>
<dbReference type="EMBL" id="JBCGBO010000025">
    <property type="protein sequence ID" value="KAK9176980.1"/>
    <property type="molecule type" value="Genomic_DNA"/>
</dbReference>
<reference evidence="2 3" key="1">
    <citation type="submission" date="2024-05" db="EMBL/GenBank/DDBJ databases">
        <title>Haplotype-resolved chromosome-level genome assembly of Huyou (Citrus changshanensis).</title>
        <authorList>
            <person name="Miao C."/>
            <person name="Chen W."/>
            <person name="Wu Y."/>
            <person name="Wang L."/>
            <person name="Zhao S."/>
            <person name="Grierson D."/>
            <person name="Xu C."/>
            <person name="Chen K."/>
        </authorList>
    </citation>
    <scope>NUCLEOTIDE SEQUENCE [LARGE SCALE GENOMIC DNA]</scope>
    <source>
        <strain evidence="2">01-14</strain>
        <tissue evidence="2">Leaf</tissue>
    </source>
</reference>
<name>A0AAP0LNT9_9ROSI</name>
<keyword evidence="3" id="KW-1185">Reference proteome</keyword>
<accession>A0AAP0LNT9</accession>
<comment type="caution">
    <text evidence="2">The sequence shown here is derived from an EMBL/GenBank/DDBJ whole genome shotgun (WGS) entry which is preliminary data.</text>
</comment>
<evidence type="ECO:0000313" key="3">
    <source>
        <dbReference type="Proteomes" id="UP001428341"/>
    </source>
</evidence>